<organism evidence="2 3">
    <name type="scientific">Monosporascus ibericus</name>
    <dbReference type="NCBI Taxonomy" id="155417"/>
    <lineage>
        <taxon>Eukaryota</taxon>
        <taxon>Fungi</taxon>
        <taxon>Dikarya</taxon>
        <taxon>Ascomycota</taxon>
        <taxon>Pezizomycotina</taxon>
        <taxon>Sordariomycetes</taxon>
        <taxon>Xylariomycetidae</taxon>
        <taxon>Xylariales</taxon>
        <taxon>Xylariales incertae sedis</taxon>
        <taxon>Monosporascus</taxon>
    </lineage>
</organism>
<feature type="compositionally biased region" description="Basic and acidic residues" evidence="1">
    <location>
        <begin position="64"/>
        <end position="79"/>
    </location>
</feature>
<name>A0A4Q4SZX4_9PEZI</name>
<proteinExistence type="predicted"/>
<dbReference type="OrthoDB" id="5226533at2759"/>
<feature type="compositionally biased region" description="Low complexity" evidence="1">
    <location>
        <begin position="37"/>
        <end position="51"/>
    </location>
</feature>
<protein>
    <submittedName>
        <fullName evidence="2">Uncharacterized protein</fullName>
    </submittedName>
</protein>
<accession>A0A4Q4SZX4</accession>
<keyword evidence="3" id="KW-1185">Reference proteome</keyword>
<evidence type="ECO:0000313" key="2">
    <source>
        <dbReference type="EMBL" id="RYO95937.1"/>
    </source>
</evidence>
<evidence type="ECO:0000256" key="1">
    <source>
        <dbReference type="SAM" id="MobiDB-lite"/>
    </source>
</evidence>
<dbReference type="AlphaFoldDB" id="A0A4Q4SZX4"/>
<feature type="compositionally biased region" description="Polar residues" evidence="1">
    <location>
        <begin position="22"/>
        <end position="35"/>
    </location>
</feature>
<reference evidence="2 3" key="1">
    <citation type="submission" date="2018-06" db="EMBL/GenBank/DDBJ databases">
        <title>Complete Genomes of Monosporascus.</title>
        <authorList>
            <person name="Robinson A.J."/>
            <person name="Natvig D.O."/>
        </authorList>
    </citation>
    <scope>NUCLEOTIDE SEQUENCE [LARGE SCALE GENOMIC DNA]</scope>
    <source>
        <strain evidence="2 3">CBS 110550</strain>
    </source>
</reference>
<dbReference type="EMBL" id="QJNU01000528">
    <property type="protein sequence ID" value="RYO95937.1"/>
    <property type="molecule type" value="Genomic_DNA"/>
</dbReference>
<evidence type="ECO:0000313" key="3">
    <source>
        <dbReference type="Proteomes" id="UP000293360"/>
    </source>
</evidence>
<comment type="caution">
    <text evidence="2">The sequence shown here is derived from an EMBL/GenBank/DDBJ whole genome shotgun (WGS) entry which is preliminary data.</text>
</comment>
<gene>
    <name evidence="2" type="ORF">DL764_007562</name>
</gene>
<feature type="region of interest" description="Disordered" evidence="1">
    <location>
        <begin position="1"/>
        <end position="85"/>
    </location>
</feature>
<dbReference type="Proteomes" id="UP000293360">
    <property type="component" value="Unassembled WGS sequence"/>
</dbReference>
<sequence>MASTQGFRKIEPSPMTFLPLAPSTSQSYPSAQNIEPASAARRSSSTSSSEAKSLRFLKLGPVHWGEHPGEHKEDFHEVTNEVAVE</sequence>